<dbReference type="InterPro" id="IPR036291">
    <property type="entry name" value="NAD(P)-bd_dom_sf"/>
</dbReference>
<dbReference type="Pfam" id="PF01408">
    <property type="entry name" value="GFO_IDH_MocA"/>
    <property type="match status" value="1"/>
</dbReference>
<dbReference type="InterPro" id="IPR052515">
    <property type="entry name" value="Gfo/Idh/MocA_Oxidoreductase"/>
</dbReference>
<dbReference type="InterPro" id="IPR000683">
    <property type="entry name" value="Gfo/Idh/MocA-like_OxRdtase_N"/>
</dbReference>
<dbReference type="RefSeq" id="WP_302049985.1">
    <property type="nucleotide sequence ID" value="NZ_JAMJEV010000024.1"/>
</dbReference>
<reference evidence="2" key="1">
    <citation type="submission" date="2022-05" db="EMBL/GenBank/DDBJ databases">
        <title>Expanded diversity of anoxic marine methylotrophy in a Black Sea sulfate reducing microorganism.</title>
        <authorList>
            <person name="Fischer P.Q."/>
            <person name="Stams A.J.M."/>
            <person name="Villanueva L."/>
            <person name="Sousa D.Z."/>
        </authorList>
    </citation>
    <scope>NUCLEOTIDE SEQUENCE</scope>
    <source>
        <strain evidence="2">P130</strain>
    </source>
</reference>
<evidence type="ECO:0000313" key="2">
    <source>
        <dbReference type="EMBL" id="MDO0825374.1"/>
    </source>
</evidence>
<evidence type="ECO:0000313" key="3">
    <source>
        <dbReference type="Proteomes" id="UP001176021"/>
    </source>
</evidence>
<dbReference type="Gene3D" id="3.30.360.10">
    <property type="entry name" value="Dihydrodipicolinate Reductase, domain 2"/>
    <property type="match status" value="1"/>
</dbReference>
<feature type="domain" description="Gfo/Idh/MocA-like oxidoreductase N-terminal" evidence="1">
    <location>
        <begin position="5"/>
        <end position="134"/>
    </location>
</feature>
<dbReference type="PANTHER" id="PTHR43249">
    <property type="entry name" value="UDP-N-ACETYL-2-AMINO-2-DEOXY-D-GLUCURONATE OXIDASE"/>
    <property type="match status" value="1"/>
</dbReference>
<sequence>MAQYKAAVIGLGQIGLTYDFDPKREKPSSHVFAYHLNPRIELVAAVDVRADQYQALHKIAPSVNFYQSMVELLKNHSVDIISVCTPPVHHLSAIQYILQNTDTKIIFCEKPLVSCVDEANLLTQILQKGNRLLIPNLSRRWNSGIQRVKAHIANGQYGELQKIHVKYTRGIHNTGSHIFDLLHWWGGQISEVQAIKKIKTSADYDSDPSYTFAFLIDKNILGFAEAFDDEQYYLFEIDLYFSKGKIEIRNSGDDVFYYQVGEHHLYTGFKSLYLERYENQLLSESNLGNAINHLVNILDGLEHPICTVEHGVYPLYVAETIIRSFNNHCSKERVRL</sequence>
<comment type="caution">
    <text evidence="2">The sequence shown here is derived from an EMBL/GenBank/DDBJ whole genome shotgun (WGS) entry which is preliminary data.</text>
</comment>
<protein>
    <submittedName>
        <fullName evidence="2">Gfo/Idh/MocA family oxidoreductase</fullName>
    </submittedName>
</protein>
<dbReference type="Gene3D" id="3.40.50.720">
    <property type="entry name" value="NAD(P)-binding Rossmann-like Domain"/>
    <property type="match status" value="1"/>
</dbReference>
<dbReference type="SUPFAM" id="SSF55347">
    <property type="entry name" value="Glyceraldehyde-3-phosphate dehydrogenase-like, C-terminal domain"/>
    <property type="match status" value="1"/>
</dbReference>
<dbReference type="SUPFAM" id="SSF51735">
    <property type="entry name" value="NAD(P)-binding Rossmann-fold domains"/>
    <property type="match status" value="1"/>
</dbReference>
<dbReference type="PANTHER" id="PTHR43249:SF1">
    <property type="entry name" value="D-GLUCOSIDE 3-DEHYDROGENASE"/>
    <property type="match status" value="1"/>
</dbReference>
<gene>
    <name evidence="2" type="ORF">M8H41_21340</name>
</gene>
<keyword evidence="3" id="KW-1185">Reference proteome</keyword>
<organism evidence="2 3">
    <name type="scientific">Desulfosporosinus nitroreducens</name>
    <dbReference type="NCBI Taxonomy" id="2018668"/>
    <lineage>
        <taxon>Bacteria</taxon>
        <taxon>Bacillati</taxon>
        <taxon>Bacillota</taxon>
        <taxon>Clostridia</taxon>
        <taxon>Eubacteriales</taxon>
        <taxon>Desulfitobacteriaceae</taxon>
        <taxon>Desulfosporosinus</taxon>
    </lineage>
</organism>
<evidence type="ECO:0000259" key="1">
    <source>
        <dbReference type="Pfam" id="PF01408"/>
    </source>
</evidence>
<dbReference type="Proteomes" id="UP001176021">
    <property type="component" value="Unassembled WGS sequence"/>
</dbReference>
<name>A0ABT8QXS4_9FIRM</name>
<proteinExistence type="predicted"/>
<accession>A0ABT8QXS4</accession>
<dbReference type="EMBL" id="JAMJEV010000024">
    <property type="protein sequence ID" value="MDO0825374.1"/>
    <property type="molecule type" value="Genomic_DNA"/>
</dbReference>